<evidence type="ECO:0000256" key="2">
    <source>
        <dbReference type="ARBA" id="ARBA00022801"/>
    </source>
</evidence>
<dbReference type="KEGG" id="oxy:HCG48_08650"/>
<dbReference type="Gene3D" id="3.40.1550.10">
    <property type="entry name" value="CheC-like"/>
    <property type="match status" value="1"/>
</dbReference>
<dbReference type="InterPro" id="IPR028976">
    <property type="entry name" value="CheC-like_sf"/>
</dbReference>
<dbReference type="GO" id="GO:0016787">
    <property type="term" value="F:hydrolase activity"/>
    <property type="evidence" value="ECO:0007669"/>
    <property type="project" value="UniProtKB-KW"/>
</dbReference>
<evidence type="ECO:0000256" key="1">
    <source>
        <dbReference type="ARBA" id="ARBA00022500"/>
    </source>
</evidence>
<dbReference type="SUPFAM" id="SSF103039">
    <property type="entry name" value="CheC-like"/>
    <property type="match status" value="1"/>
</dbReference>
<keyword evidence="1" id="KW-0145">Chemotaxis</keyword>
<dbReference type="PANTHER" id="PTHR43693">
    <property type="entry name" value="PROTEIN PHOSPHATASE CHEZ"/>
    <property type="match status" value="1"/>
</dbReference>
<keyword evidence="2" id="KW-0378">Hydrolase</keyword>
<dbReference type="CDD" id="cd17910">
    <property type="entry name" value="CheC_ClassII"/>
    <property type="match status" value="1"/>
</dbReference>
<dbReference type="Proteomes" id="UP000500857">
    <property type="component" value="Chromosome"/>
</dbReference>
<dbReference type="AlphaFoldDB" id="A0A6H1TZ58"/>
<accession>A0A6H1TZ58</accession>
<reference evidence="3 4" key="1">
    <citation type="submission" date="2020-04" db="EMBL/GenBank/DDBJ databases">
        <authorList>
            <person name="Basu S."/>
            <person name="Maruthanayagam V."/>
            <person name="Chakraborty S."/>
            <person name="Pramanik A."/>
            <person name="Mukherjee J."/>
            <person name="Brink B."/>
        </authorList>
    </citation>
    <scope>NUCLEOTIDE SEQUENCE [LARGE SCALE GENOMIC DNA]</scope>
    <source>
        <strain evidence="3 4">AP17</strain>
    </source>
</reference>
<keyword evidence="4" id="KW-1185">Reference proteome</keyword>
<dbReference type="InterPro" id="IPR050992">
    <property type="entry name" value="CheZ_family_phosphatases"/>
</dbReference>
<evidence type="ECO:0000313" key="4">
    <source>
        <dbReference type="Proteomes" id="UP000500857"/>
    </source>
</evidence>
<dbReference type="PANTHER" id="PTHR43693:SF1">
    <property type="entry name" value="PROTEIN PHOSPHATASE CHEZ"/>
    <property type="match status" value="1"/>
</dbReference>
<name>A0A6H1TZ58_9CYAN</name>
<dbReference type="RefSeq" id="WP_168568794.1">
    <property type="nucleotide sequence ID" value="NZ_CP051167.1"/>
</dbReference>
<proteinExistence type="predicted"/>
<gene>
    <name evidence="3" type="ORF">HCG48_08650</name>
</gene>
<dbReference type="EMBL" id="CP051167">
    <property type="protein sequence ID" value="QIZ70639.1"/>
    <property type="molecule type" value="Genomic_DNA"/>
</dbReference>
<dbReference type="GO" id="GO:0006935">
    <property type="term" value="P:chemotaxis"/>
    <property type="evidence" value="ECO:0007669"/>
    <property type="project" value="UniProtKB-KW"/>
</dbReference>
<sequence>MTPTVEQIDALQEMINIGVGRAASVLNEMLESHISLQVPYIKIFSPSELTEELEHRLGPIQLSAVRLMFTGSLSGNAQLVFPTDSASKLVSLLTQDELDSLDLDSLKIGTLSEVGNIVINGVMGSISNLLGQHFNYSLPIYIEDTVDHLLTWSEFDPNLVILLAQARFSVESMHIQGDIILIFTVSSFDSLIDSLQLQYE</sequence>
<organism evidence="3 4">
    <name type="scientific">Oxynema aestuarii AP17</name>
    <dbReference type="NCBI Taxonomy" id="2064643"/>
    <lineage>
        <taxon>Bacteria</taxon>
        <taxon>Bacillati</taxon>
        <taxon>Cyanobacteriota</taxon>
        <taxon>Cyanophyceae</taxon>
        <taxon>Oscillatoriophycideae</taxon>
        <taxon>Oscillatoriales</taxon>
        <taxon>Oscillatoriaceae</taxon>
        <taxon>Oxynema</taxon>
        <taxon>Oxynema aestuarii</taxon>
    </lineage>
</organism>
<evidence type="ECO:0000313" key="3">
    <source>
        <dbReference type="EMBL" id="QIZ70639.1"/>
    </source>
</evidence>
<protein>
    <submittedName>
        <fullName evidence="3">Chemotaxis protein CheC</fullName>
    </submittedName>
</protein>